<evidence type="ECO:0000313" key="2">
    <source>
        <dbReference type="EMBL" id="WYY00924.1"/>
    </source>
</evidence>
<dbReference type="Proteomes" id="UP001451606">
    <property type="component" value="Chromosome"/>
</dbReference>
<gene>
    <name evidence="2" type="ORF">OXIME_001515</name>
</gene>
<dbReference type="InterPro" id="IPR038717">
    <property type="entry name" value="Tc1-like_DDE_dom"/>
</dbReference>
<organism evidence="2 3">
    <name type="scientific">Oxyplasma meridianum</name>
    <dbReference type="NCBI Taxonomy" id="3073602"/>
    <lineage>
        <taxon>Archaea</taxon>
        <taxon>Methanobacteriati</taxon>
        <taxon>Thermoplasmatota</taxon>
        <taxon>Thermoplasmata</taxon>
        <taxon>Thermoplasmatales</taxon>
        <taxon>Thermoplasmataceae</taxon>
        <taxon>Oxyplasma</taxon>
    </lineage>
</organism>
<evidence type="ECO:0000259" key="1">
    <source>
        <dbReference type="Pfam" id="PF13358"/>
    </source>
</evidence>
<dbReference type="AlphaFoldDB" id="A0AAX4NHS2"/>
<feature type="domain" description="Tc1-like transposase DDE" evidence="1">
    <location>
        <begin position="36"/>
        <end position="110"/>
    </location>
</feature>
<protein>
    <submittedName>
        <fullName evidence="2">Transposase</fullName>
    </submittedName>
</protein>
<sequence>MPVTFAIGNDSEHVKKWIESQYPQYVKKEKDHNATILFQYESGMQSSLDRRRTWSPRGRRSAIEIREHRDKISISSAVTDGGDLYFMIVNVMNYDFIIKFLDQILSEIHGFLYIFWDNIIHDPKDQ</sequence>
<accession>A0AAX4NHS2</accession>
<dbReference type="GeneID" id="95968253"/>
<dbReference type="RefSeq" id="WP_393971248.1">
    <property type="nucleotide sequence ID" value="NZ_CP133772.1"/>
</dbReference>
<keyword evidence="3" id="KW-1185">Reference proteome</keyword>
<reference evidence="2 3" key="1">
    <citation type="submission" date="2023-09" db="EMBL/GenBank/DDBJ databases">
        <authorList>
            <person name="Golyshina O.V."/>
            <person name="Lunev E.A."/>
            <person name="Bargiela R."/>
            <person name="Gaines M.C."/>
            <person name="Daum B."/>
            <person name="Bale N.J."/>
            <person name="Koenen M."/>
            <person name="Sinninghe Damst J.S."/>
            <person name="Yakimov M."/>
            <person name="Golyshin P.N."/>
        </authorList>
    </citation>
    <scope>NUCLEOTIDE SEQUENCE [LARGE SCALE GENOMIC DNA]</scope>
    <source>
        <strain evidence="2 3">M1</strain>
    </source>
</reference>
<proteinExistence type="predicted"/>
<dbReference type="EMBL" id="CP133772">
    <property type="protein sequence ID" value="WYY00924.1"/>
    <property type="molecule type" value="Genomic_DNA"/>
</dbReference>
<dbReference type="KEGG" id="omr:OXIME_001515"/>
<evidence type="ECO:0000313" key="3">
    <source>
        <dbReference type="Proteomes" id="UP001451606"/>
    </source>
</evidence>
<dbReference type="Pfam" id="PF13358">
    <property type="entry name" value="DDE_3"/>
    <property type="match status" value="1"/>
</dbReference>
<name>A0AAX4NHS2_9ARCH</name>